<dbReference type="GO" id="GO:0005694">
    <property type="term" value="C:chromosome"/>
    <property type="evidence" value="ECO:0007669"/>
    <property type="project" value="InterPro"/>
</dbReference>
<dbReference type="InterPro" id="IPR036078">
    <property type="entry name" value="Spo11/TopoVI_A_sf"/>
</dbReference>
<reference evidence="2" key="1">
    <citation type="journal article" date="2014" name="Int. J. Syst. Evol. Microbiol.">
        <title>Complete genome sequence of Corynebacterium casei LMG S-19264T (=DSM 44701T), isolated from a smear-ripened cheese.</title>
        <authorList>
            <consortium name="US DOE Joint Genome Institute (JGI-PGF)"/>
            <person name="Walter F."/>
            <person name="Albersmeier A."/>
            <person name="Kalinowski J."/>
            <person name="Ruckert C."/>
        </authorList>
    </citation>
    <scope>NUCLEOTIDE SEQUENCE</scope>
    <source>
        <strain evidence="2">KCTC 32020</strain>
    </source>
</reference>
<dbReference type="SUPFAM" id="SSF56726">
    <property type="entry name" value="DNA topoisomerase IV, alpha subunit"/>
    <property type="match status" value="1"/>
</dbReference>
<organism evidence="2 3">
    <name type="scientific">Vulcaniibacterium thermophilum</name>
    <dbReference type="NCBI Taxonomy" id="1169913"/>
    <lineage>
        <taxon>Bacteria</taxon>
        <taxon>Pseudomonadati</taxon>
        <taxon>Pseudomonadota</taxon>
        <taxon>Gammaproteobacteria</taxon>
        <taxon>Lysobacterales</taxon>
        <taxon>Lysobacteraceae</taxon>
        <taxon>Vulcaniibacterium</taxon>
    </lineage>
</organism>
<evidence type="ECO:0000259" key="1">
    <source>
        <dbReference type="Pfam" id="PF09664"/>
    </source>
</evidence>
<dbReference type="OrthoDB" id="6059266at2"/>
<name>A0A918Z9V6_9GAMM</name>
<evidence type="ECO:0000313" key="2">
    <source>
        <dbReference type="EMBL" id="GHE43016.1"/>
    </source>
</evidence>
<dbReference type="EMBL" id="BNCF01000019">
    <property type="protein sequence ID" value="GHE43016.1"/>
    <property type="molecule type" value="Genomic_DNA"/>
</dbReference>
<dbReference type="Pfam" id="PF09664">
    <property type="entry name" value="DUF2399"/>
    <property type="match status" value="1"/>
</dbReference>
<proteinExistence type="predicted"/>
<dbReference type="InterPro" id="IPR024465">
    <property type="entry name" value="DUF2399"/>
</dbReference>
<comment type="caution">
    <text evidence="2">The sequence shown here is derived from an EMBL/GenBank/DDBJ whole genome shotgun (WGS) entry which is preliminary data.</text>
</comment>
<evidence type="ECO:0000313" key="3">
    <source>
        <dbReference type="Proteomes" id="UP000636453"/>
    </source>
</evidence>
<reference evidence="2" key="2">
    <citation type="submission" date="2020-09" db="EMBL/GenBank/DDBJ databases">
        <authorList>
            <person name="Sun Q."/>
            <person name="Kim S."/>
        </authorList>
    </citation>
    <scope>NUCLEOTIDE SEQUENCE</scope>
    <source>
        <strain evidence="2">KCTC 32020</strain>
    </source>
</reference>
<keyword evidence="3" id="KW-1185">Reference proteome</keyword>
<gene>
    <name evidence="2" type="ORF">GCM10007167_26040</name>
</gene>
<dbReference type="GO" id="GO:0003677">
    <property type="term" value="F:DNA binding"/>
    <property type="evidence" value="ECO:0007669"/>
    <property type="project" value="InterPro"/>
</dbReference>
<dbReference type="CDD" id="cd00188">
    <property type="entry name" value="TOPRIM"/>
    <property type="match status" value="1"/>
</dbReference>
<protein>
    <recommendedName>
        <fullName evidence="1">DUF2399 domain-containing protein</fullName>
    </recommendedName>
</protein>
<sequence>MIDELLRTLGAHGVRATPLRGRSASHRRLLLHRDEPAPDAERMVGGWPSEQRELALDWLRAQAPVRRWATLTRLAGNARMGRVFRLIEDLLAAGWAELEVRREPRRGWEPWELRWRDRQKLETLLGRPDPDVLQDRMTALRRWQFADPRLPALADSLADRPQQHALRRLELLHALDRWLREGRQGTRRQFAQFARGDTKAVGESEWQWLDETLGLSTLGIDAHTPGLWLRAPLRLHLPGGSIDLALLPDVVALTPATVAQVDRIDASIGCWRVVENRTSFEQAARAHGARDGVLWLPGFAPTWWREAVATLLRHATAPLLVACDPDPAGVRIALAIASLWQSAGLPWEPWRMGPEDLRALPRHKPLGDYDRAELERLRGLALPSTLAALVDAMAEAGIKGEQEGLRFD</sequence>
<dbReference type="RefSeq" id="WP_146472976.1">
    <property type="nucleotide sequence ID" value="NZ_BNCF01000019.1"/>
</dbReference>
<accession>A0A918Z9V6</accession>
<dbReference type="Proteomes" id="UP000636453">
    <property type="component" value="Unassembled WGS sequence"/>
</dbReference>
<feature type="domain" description="DUF2399" evidence="1">
    <location>
        <begin position="253"/>
        <end position="404"/>
    </location>
</feature>
<dbReference type="AlphaFoldDB" id="A0A918Z9V6"/>